<dbReference type="AlphaFoldDB" id="A0A4C1U7Z4"/>
<dbReference type="EMBL" id="BGZK01000140">
    <property type="protein sequence ID" value="GBP22428.1"/>
    <property type="molecule type" value="Genomic_DNA"/>
</dbReference>
<organism evidence="1 2">
    <name type="scientific">Eumeta variegata</name>
    <name type="common">Bagworm moth</name>
    <name type="synonym">Eumeta japonica</name>
    <dbReference type="NCBI Taxonomy" id="151549"/>
    <lineage>
        <taxon>Eukaryota</taxon>
        <taxon>Metazoa</taxon>
        <taxon>Ecdysozoa</taxon>
        <taxon>Arthropoda</taxon>
        <taxon>Hexapoda</taxon>
        <taxon>Insecta</taxon>
        <taxon>Pterygota</taxon>
        <taxon>Neoptera</taxon>
        <taxon>Endopterygota</taxon>
        <taxon>Lepidoptera</taxon>
        <taxon>Glossata</taxon>
        <taxon>Ditrysia</taxon>
        <taxon>Tineoidea</taxon>
        <taxon>Psychidae</taxon>
        <taxon>Oiketicinae</taxon>
        <taxon>Eumeta</taxon>
    </lineage>
</organism>
<proteinExistence type="predicted"/>
<gene>
    <name evidence="1" type="ORF">EVAR_78604_1</name>
</gene>
<name>A0A4C1U7Z4_EUMVA</name>
<reference evidence="1 2" key="1">
    <citation type="journal article" date="2019" name="Commun. Biol.">
        <title>The bagworm genome reveals a unique fibroin gene that provides high tensile strength.</title>
        <authorList>
            <person name="Kono N."/>
            <person name="Nakamura H."/>
            <person name="Ohtoshi R."/>
            <person name="Tomita M."/>
            <person name="Numata K."/>
            <person name="Arakawa K."/>
        </authorList>
    </citation>
    <scope>NUCLEOTIDE SEQUENCE [LARGE SCALE GENOMIC DNA]</scope>
</reference>
<keyword evidence="2" id="KW-1185">Reference proteome</keyword>
<comment type="caution">
    <text evidence="1">The sequence shown here is derived from an EMBL/GenBank/DDBJ whole genome shotgun (WGS) entry which is preliminary data.</text>
</comment>
<sequence>MQFRLIKNESGRNARNRAEELNCTYLQAAGQSSASASSRSTPAPREIHIYTNTRSSQNRLLVEMIKRLADSLRAQRALHGEVTDDIEASLGGLFRPKKQS</sequence>
<evidence type="ECO:0000313" key="1">
    <source>
        <dbReference type="EMBL" id="GBP22428.1"/>
    </source>
</evidence>
<evidence type="ECO:0000313" key="2">
    <source>
        <dbReference type="Proteomes" id="UP000299102"/>
    </source>
</evidence>
<accession>A0A4C1U7Z4</accession>
<dbReference type="Proteomes" id="UP000299102">
    <property type="component" value="Unassembled WGS sequence"/>
</dbReference>
<protein>
    <submittedName>
        <fullName evidence="1">Uncharacterized protein</fullName>
    </submittedName>
</protein>